<keyword evidence="2" id="KW-0732">Signal</keyword>
<comment type="caution">
    <text evidence="3">The sequence shown here is derived from an EMBL/GenBank/DDBJ whole genome shotgun (WGS) entry which is preliminary data.</text>
</comment>
<feature type="signal peptide" evidence="2">
    <location>
        <begin position="1"/>
        <end position="32"/>
    </location>
</feature>
<feature type="chain" id="PRO_5024290984" evidence="2">
    <location>
        <begin position="33"/>
        <end position="94"/>
    </location>
</feature>
<protein>
    <submittedName>
        <fullName evidence="3">Uncharacterized protein</fullName>
    </submittedName>
</protein>
<dbReference type="AlphaFoldDB" id="A0A5S4W1C0"/>
<dbReference type="Proteomes" id="UP000324853">
    <property type="component" value="Unassembled WGS sequence"/>
</dbReference>
<evidence type="ECO:0000313" key="4">
    <source>
        <dbReference type="Proteomes" id="UP000324853"/>
    </source>
</evidence>
<dbReference type="RefSeq" id="WP_148755343.1">
    <property type="nucleotide sequence ID" value="NZ_VSSR01000069.1"/>
</dbReference>
<sequence length="94" mass="8976">MSKTMGALSAGLTMMMLAGAAMVSLGTSPAQAVVYCKTVGVPKGCVVRPTAAVVVGAPVAAAAVATPGVGAPGVGIRAGTPMNRGGPVNRVGVR</sequence>
<evidence type="ECO:0000256" key="2">
    <source>
        <dbReference type="SAM" id="SignalP"/>
    </source>
</evidence>
<name>A0A5S4W1C0_9BRAD</name>
<feature type="region of interest" description="Disordered" evidence="1">
    <location>
        <begin position="75"/>
        <end position="94"/>
    </location>
</feature>
<reference evidence="3 4" key="1">
    <citation type="submission" date="2019-08" db="EMBL/GenBank/DDBJ databases">
        <title>Bradyrhizobium hipponensis sp. nov., a rhizobium isolated from a Lupinus angustifolius root nodule in Tunisia.</title>
        <authorList>
            <person name="Off K."/>
            <person name="Rejili M."/>
            <person name="Mars M."/>
            <person name="Brachmann A."/>
            <person name="Marin M."/>
        </authorList>
    </citation>
    <scope>NUCLEOTIDE SEQUENCE [LARGE SCALE GENOMIC DNA]</scope>
    <source>
        <strain evidence="3 4">CTAW11</strain>
    </source>
</reference>
<accession>A0A5S4W1C0</accession>
<proteinExistence type="predicted"/>
<evidence type="ECO:0000256" key="1">
    <source>
        <dbReference type="SAM" id="MobiDB-lite"/>
    </source>
</evidence>
<gene>
    <name evidence="3" type="ORF">FXB38_34195</name>
</gene>
<dbReference type="EMBL" id="VSSR01000069">
    <property type="protein sequence ID" value="TYL74912.1"/>
    <property type="molecule type" value="Genomic_DNA"/>
</dbReference>
<organism evidence="3 4">
    <name type="scientific">Bradyrhizobium cytisi</name>
    <dbReference type="NCBI Taxonomy" id="515489"/>
    <lineage>
        <taxon>Bacteria</taxon>
        <taxon>Pseudomonadati</taxon>
        <taxon>Pseudomonadota</taxon>
        <taxon>Alphaproteobacteria</taxon>
        <taxon>Hyphomicrobiales</taxon>
        <taxon>Nitrobacteraceae</taxon>
        <taxon>Bradyrhizobium</taxon>
    </lineage>
</organism>
<evidence type="ECO:0000313" key="3">
    <source>
        <dbReference type="EMBL" id="TYL74912.1"/>
    </source>
</evidence>
<keyword evidence="4" id="KW-1185">Reference proteome</keyword>